<dbReference type="AlphaFoldDB" id="A0A7L5AFY7"/>
<dbReference type="RefSeq" id="WP_161885264.1">
    <property type="nucleotide sequence ID" value="NZ_CP017146.1"/>
</dbReference>
<dbReference type="InterPro" id="IPR003959">
    <property type="entry name" value="ATPase_AAA_core"/>
</dbReference>
<keyword evidence="2" id="KW-0547">Nucleotide-binding</keyword>
<evidence type="ECO:0000313" key="5">
    <source>
        <dbReference type="EMBL" id="QHO68902.1"/>
    </source>
</evidence>
<dbReference type="InterPro" id="IPR027417">
    <property type="entry name" value="P-loop_NTPase"/>
</dbReference>
<dbReference type="SUPFAM" id="SSF52540">
    <property type="entry name" value="P-loop containing nucleoside triphosphate hydrolases"/>
    <property type="match status" value="1"/>
</dbReference>
<name>A0A7L5AFY7_9MICO</name>
<comment type="similarity">
    <text evidence="1">Belongs to the AAA ATPase family.</text>
</comment>
<organism evidence="5 6">
    <name type="scientific">Marisediminicola antarctica</name>
    <dbReference type="NCBI Taxonomy" id="674079"/>
    <lineage>
        <taxon>Bacteria</taxon>
        <taxon>Bacillati</taxon>
        <taxon>Actinomycetota</taxon>
        <taxon>Actinomycetes</taxon>
        <taxon>Micrococcales</taxon>
        <taxon>Microbacteriaceae</taxon>
        <taxon>Marisediminicola</taxon>
    </lineage>
</organism>
<dbReference type="OrthoDB" id="9809379at2"/>
<dbReference type="KEGG" id="mant:BHD05_03860"/>
<dbReference type="InterPro" id="IPR003593">
    <property type="entry name" value="AAA+_ATPase"/>
</dbReference>
<protein>
    <submittedName>
        <fullName evidence="5">AAA family ATPase</fullName>
    </submittedName>
</protein>
<dbReference type="Pfam" id="PF00004">
    <property type="entry name" value="AAA"/>
    <property type="match status" value="1"/>
</dbReference>
<dbReference type="SMART" id="SM00382">
    <property type="entry name" value="AAA"/>
    <property type="match status" value="1"/>
</dbReference>
<dbReference type="Gene3D" id="1.10.8.60">
    <property type="match status" value="1"/>
</dbReference>
<proteinExistence type="inferred from homology"/>
<keyword evidence="6" id="KW-1185">Reference proteome</keyword>
<gene>
    <name evidence="5" type="ORF">BHD05_03860</name>
</gene>
<reference evidence="5 6" key="1">
    <citation type="submission" date="2016-09" db="EMBL/GenBank/DDBJ databases">
        <title>Complete genome sequence of microbes from the polar regions.</title>
        <authorList>
            <person name="Liao L."/>
            <person name="Chen B."/>
        </authorList>
    </citation>
    <scope>NUCLEOTIDE SEQUENCE [LARGE SCALE GENOMIC DNA]</scope>
    <source>
        <strain evidence="5 6">ZS314</strain>
    </source>
</reference>
<evidence type="ECO:0000256" key="3">
    <source>
        <dbReference type="ARBA" id="ARBA00022840"/>
    </source>
</evidence>
<evidence type="ECO:0000256" key="1">
    <source>
        <dbReference type="ARBA" id="ARBA00006914"/>
    </source>
</evidence>
<feature type="domain" description="AAA+ ATPase" evidence="4">
    <location>
        <begin position="244"/>
        <end position="371"/>
    </location>
</feature>
<dbReference type="GO" id="GO:0016887">
    <property type="term" value="F:ATP hydrolysis activity"/>
    <property type="evidence" value="ECO:0007669"/>
    <property type="project" value="InterPro"/>
</dbReference>
<dbReference type="InterPro" id="IPR050221">
    <property type="entry name" value="26S_Proteasome_ATPase"/>
</dbReference>
<dbReference type="CDD" id="cd19481">
    <property type="entry name" value="RecA-like_protease"/>
    <property type="match status" value="1"/>
</dbReference>
<keyword evidence="3" id="KW-0067">ATP-binding</keyword>
<dbReference type="PANTHER" id="PTHR23073">
    <property type="entry name" value="26S PROTEASOME REGULATORY SUBUNIT"/>
    <property type="match status" value="1"/>
</dbReference>
<accession>A0A7L5AFY7</accession>
<evidence type="ECO:0000256" key="2">
    <source>
        <dbReference type="ARBA" id="ARBA00022741"/>
    </source>
</evidence>
<evidence type="ECO:0000259" key="4">
    <source>
        <dbReference type="SMART" id="SM00382"/>
    </source>
</evidence>
<dbReference type="GO" id="GO:0005524">
    <property type="term" value="F:ATP binding"/>
    <property type="evidence" value="ECO:0007669"/>
    <property type="project" value="UniProtKB-KW"/>
</dbReference>
<dbReference type="Proteomes" id="UP000464507">
    <property type="component" value="Chromosome"/>
</dbReference>
<sequence>MDSEQRSFIELFRTFLEEVVFTSVRDSALTPLGELVQDYLGVDIATLPAVTETIGGHRLIDADIALAHLAARGESRLVGVTNGQMRWQEDLPGLLVSRATFAPGPVDYASVASGPDSERQMVTFGLRMLEFDGHRIALLQRSARPDFGQAHARIEVLAASPDIASAVIHEIREQMIRLSVLRGQVLSLIGNEYGQGAAGATFLARPTVTAEEIVLADGVLEQVRRHVVGIGEQRARLTSAGQHLKRGVLLYGPPGTGKTLTVRHLLASTPGTTAVLLTGASIRFITEAAELARAMQPAIVVLEDVDLVAGDRSMHGGPQPLPFAVLDALDGLDGDADVTFLLTTNRVELLERALAERPGRVDLAVEIGLPDVAERRRLFALYARALPLSAEAVEAAADRADGVTGSFAKELMRRAVLTAAEQSREVTDVDLQASLEDLLSAREALTRSMLGGSGVPHGGDGVHYSASYGTPMSSSLTIEPDE</sequence>
<dbReference type="Gene3D" id="3.40.50.300">
    <property type="entry name" value="P-loop containing nucleotide triphosphate hydrolases"/>
    <property type="match status" value="1"/>
</dbReference>
<dbReference type="EMBL" id="CP017146">
    <property type="protein sequence ID" value="QHO68902.1"/>
    <property type="molecule type" value="Genomic_DNA"/>
</dbReference>
<evidence type="ECO:0000313" key="6">
    <source>
        <dbReference type="Proteomes" id="UP000464507"/>
    </source>
</evidence>